<dbReference type="AlphaFoldDB" id="A0A7W6F062"/>
<dbReference type="InterPro" id="IPR032418">
    <property type="entry name" value="E1_FCCH"/>
</dbReference>
<evidence type="ECO:0000259" key="2">
    <source>
        <dbReference type="Pfam" id="PF13400"/>
    </source>
</evidence>
<dbReference type="InterPro" id="IPR042302">
    <property type="entry name" value="E1_FCCH_sf"/>
</dbReference>
<comment type="caution">
    <text evidence="4">The sequence shown here is derived from an EMBL/GenBank/DDBJ whole genome shotgun (WGS) entry which is preliminary data.</text>
</comment>
<evidence type="ECO:0000313" key="4">
    <source>
        <dbReference type="EMBL" id="MBB3872665.1"/>
    </source>
</evidence>
<dbReference type="InterPro" id="IPR028087">
    <property type="entry name" value="Tad_N"/>
</dbReference>
<dbReference type="Gene3D" id="2.40.30.180">
    <property type="entry name" value="Ubiquitin-activating enzyme E1, FCCH domain"/>
    <property type="match status" value="2"/>
</dbReference>
<dbReference type="Gene3D" id="3.40.50.410">
    <property type="entry name" value="von Willebrand factor, type A domain"/>
    <property type="match status" value="1"/>
</dbReference>
<proteinExistence type="predicted"/>
<feature type="domain" description="Ubiquitin-activating enzyme E1 FCCH" evidence="3">
    <location>
        <begin position="257"/>
        <end position="324"/>
    </location>
</feature>
<keyword evidence="1" id="KW-0472">Membrane</keyword>
<name>A0A7W6F062_9CAUL</name>
<feature type="transmembrane region" description="Helical" evidence="1">
    <location>
        <begin position="28"/>
        <end position="47"/>
    </location>
</feature>
<gene>
    <name evidence="4" type="ORF">GGR11_002218</name>
</gene>
<reference evidence="4 5" key="1">
    <citation type="submission" date="2020-08" db="EMBL/GenBank/DDBJ databases">
        <title>Genomic Encyclopedia of Type Strains, Phase IV (KMG-IV): sequencing the most valuable type-strain genomes for metagenomic binning, comparative biology and taxonomic classification.</title>
        <authorList>
            <person name="Goeker M."/>
        </authorList>
    </citation>
    <scope>NUCLEOTIDE SEQUENCE [LARGE SCALE GENOMIC DNA]</scope>
    <source>
        <strain evidence="4 5">DSM 14878</strain>
    </source>
</reference>
<evidence type="ECO:0000313" key="5">
    <source>
        <dbReference type="Proteomes" id="UP000532936"/>
    </source>
</evidence>
<dbReference type="Pfam" id="PF16190">
    <property type="entry name" value="E1_FCCH"/>
    <property type="match status" value="1"/>
</dbReference>
<evidence type="ECO:0000256" key="1">
    <source>
        <dbReference type="SAM" id="Phobius"/>
    </source>
</evidence>
<sequence>MASQSIHRAVGRLRKLVSRLRDDRRGNVAMIFGLSLPVIVMLALGGVDLHRITTARSQFQDALDAATLAAARSSETTSEGLKSVALATLHGNLQGTEVEKVNDADVSVSMNANNVVIATAQGQVKTLVANIVLPPYGQLLDDTLPISAHSEVNRSSKDVEVALVLDITGSMANNNRIGDLKNAARQLINLVVQPANKQTPYYSKMAIVPYSVGVNMGSYAVGARGPLAQPTNITGAAWATAAGKTISGATRASPGVITANSHGLATDDYVWISNVSGMTNLNDRVFRVTRVDANKVTLRYNNGTGWYPLNTTNYGTYQRGGQIRRCARSDCYITITSQNHGISVGEGLELKGIKGTTALNDKLYEAYEVTQNSFTIPVGGAQYADYVSNGTVQCGRDGCAKRIFRDDYYKSLTAFDASNCVSERIGTGAYDDRAPGVGAYVGRNYPAMARSTPRSAGNPCPGPVIQPLTAEISTLTTLVESLNVTGSTAGQIGLAWGWYAVSSNFNKLWPSNSAAAYDNTKVLKAVILMTDGEFNTPYCQGVIARDAGGGSGNAYDKINCDATNGDPFDQAAELCSAIKAQDVIVYTVGFSIESGTDAARILKECASDEDRAYLPQSGADLSADFQAIGREITRLRISR</sequence>
<dbReference type="Pfam" id="PF13400">
    <property type="entry name" value="Tad"/>
    <property type="match status" value="1"/>
</dbReference>
<dbReference type="EMBL" id="JACIDA010000002">
    <property type="protein sequence ID" value="MBB3872665.1"/>
    <property type="molecule type" value="Genomic_DNA"/>
</dbReference>
<protein>
    <submittedName>
        <fullName evidence="4">Flp pilus assembly protein TadG</fullName>
    </submittedName>
</protein>
<organism evidence="4 5">
    <name type="scientific">Brevundimonas mediterranea</name>
    <dbReference type="NCBI Taxonomy" id="74329"/>
    <lineage>
        <taxon>Bacteria</taxon>
        <taxon>Pseudomonadati</taxon>
        <taxon>Pseudomonadota</taxon>
        <taxon>Alphaproteobacteria</taxon>
        <taxon>Caulobacterales</taxon>
        <taxon>Caulobacteraceae</taxon>
        <taxon>Brevundimonas</taxon>
    </lineage>
</organism>
<evidence type="ECO:0000259" key="3">
    <source>
        <dbReference type="Pfam" id="PF16190"/>
    </source>
</evidence>
<dbReference type="InterPro" id="IPR036465">
    <property type="entry name" value="vWFA_dom_sf"/>
</dbReference>
<dbReference type="Proteomes" id="UP000532936">
    <property type="component" value="Unassembled WGS sequence"/>
</dbReference>
<dbReference type="SUPFAM" id="SSF53300">
    <property type="entry name" value="vWA-like"/>
    <property type="match status" value="1"/>
</dbReference>
<accession>A0A7W6F062</accession>
<dbReference type="RefSeq" id="WP_183196956.1">
    <property type="nucleotide sequence ID" value="NZ_JACIDA010000002.1"/>
</dbReference>
<keyword evidence="1" id="KW-0812">Transmembrane</keyword>
<keyword evidence="1" id="KW-1133">Transmembrane helix</keyword>
<feature type="domain" description="Putative Flp pilus-assembly TadG-like N-terminal" evidence="2">
    <location>
        <begin position="26"/>
        <end position="72"/>
    </location>
</feature>